<reference evidence="2" key="2">
    <citation type="submission" date="2022-01" db="EMBL/GenBank/DDBJ databases">
        <authorList>
            <person name="Yamashiro T."/>
            <person name="Shiraishi A."/>
            <person name="Satake H."/>
            <person name="Nakayama K."/>
        </authorList>
    </citation>
    <scope>NUCLEOTIDE SEQUENCE</scope>
</reference>
<reference evidence="2" key="1">
    <citation type="journal article" date="2022" name="Int. J. Mol. Sci.">
        <title>Draft Genome of Tanacetum Coccineum: Genomic Comparison of Closely Related Tanacetum-Family Plants.</title>
        <authorList>
            <person name="Yamashiro T."/>
            <person name="Shiraishi A."/>
            <person name="Nakayama K."/>
            <person name="Satake H."/>
        </authorList>
    </citation>
    <scope>NUCLEOTIDE SEQUENCE</scope>
</reference>
<feature type="region of interest" description="Disordered" evidence="1">
    <location>
        <begin position="195"/>
        <end position="231"/>
    </location>
</feature>
<protein>
    <submittedName>
        <fullName evidence="2">Uncharacterized protein</fullName>
    </submittedName>
</protein>
<accession>A0ABQ5B1B3</accession>
<proteinExistence type="predicted"/>
<evidence type="ECO:0000256" key="1">
    <source>
        <dbReference type="SAM" id="MobiDB-lite"/>
    </source>
</evidence>
<dbReference type="EMBL" id="BQNB010012756">
    <property type="protein sequence ID" value="GJT07513.1"/>
    <property type="molecule type" value="Genomic_DNA"/>
</dbReference>
<sequence>MCLIEDEDVVKSDNYIDAIEVRDSRDGTVGIEDEAEAEAEAEVAPIPPPVPANPVPEAVTIGTGRLIPLKRLFTDTQVWTGSSSSAAAAGHNPEDLTPSHIRSDLEALHRRVQHIEEDDMRADNKRLKMMLDCSENRTRDAWRELDRATWHYHHLRHWYITVENLLPSRLQYQEPPYALPEALLALVTHNDPRDPYVAARDAATAPATDNDDSPTKETSPSEPQGSLPRDS</sequence>
<organism evidence="2 3">
    <name type="scientific">Tanacetum coccineum</name>
    <dbReference type="NCBI Taxonomy" id="301880"/>
    <lineage>
        <taxon>Eukaryota</taxon>
        <taxon>Viridiplantae</taxon>
        <taxon>Streptophyta</taxon>
        <taxon>Embryophyta</taxon>
        <taxon>Tracheophyta</taxon>
        <taxon>Spermatophyta</taxon>
        <taxon>Magnoliopsida</taxon>
        <taxon>eudicotyledons</taxon>
        <taxon>Gunneridae</taxon>
        <taxon>Pentapetalae</taxon>
        <taxon>asterids</taxon>
        <taxon>campanulids</taxon>
        <taxon>Asterales</taxon>
        <taxon>Asteraceae</taxon>
        <taxon>Asteroideae</taxon>
        <taxon>Anthemideae</taxon>
        <taxon>Anthemidinae</taxon>
        <taxon>Tanacetum</taxon>
    </lineage>
</organism>
<evidence type="ECO:0000313" key="3">
    <source>
        <dbReference type="Proteomes" id="UP001151760"/>
    </source>
</evidence>
<dbReference type="Proteomes" id="UP001151760">
    <property type="component" value="Unassembled WGS sequence"/>
</dbReference>
<keyword evidence="3" id="KW-1185">Reference proteome</keyword>
<evidence type="ECO:0000313" key="2">
    <source>
        <dbReference type="EMBL" id="GJT07513.1"/>
    </source>
</evidence>
<gene>
    <name evidence="2" type="ORF">Tco_0841975</name>
</gene>
<feature type="compositionally biased region" description="Low complexity" evidence="1">
    <location>
        <begin position="195"/>
        <end position="208"/>
    </location>
</feature>
<comment type="caution">
    <text evidence="2">The sequence shown here is derived from an EMBL/GenBank/DDBJ whole genome shotgun (WGS) entry which is preliminary data.</text>
</comment>
<name>A0ABQ5B1B3_9ASTR</name>